<dbReference type="InterPro" id="IPR010979">
    <property type="entry name" value="Ribosomal_uS13-like_H2TH"/>
</dbReference>
<sequence length="192" mass="23285">MKFISYLKFEQLLRIYWSRGFLYGGRTQTFDVSIEYFFLTKPGLAAKSWKMFIRRFEIQHLLLHENKSKSLLKLRLNKRKIFNMYLSKTISINNAISELQRYNLIRLYLIKTFRGRCHALGKPSRGQRTWSNAQNAYLCNKTTRTFIQDVKKFNFIEKKKESLNKKFLKKKVRVKAPKIKMIFTKKKRNFWF</sequence>
<proteinExistence type="inferred from homology"/>
<dbReference type="InterPro" id="IPR027437">
    <property type="entry name" value="Rbsml_uS13_C"/>
</dbReference>
<evidence type="ECO:0000256" key="3">
    <source>
        <dbReference type="ARBA" id="ARBA00023274"/>
    </source>
</evidence>
<keyword evidence="3" id="KW-0687">Ribonucleoprotein</keyword>
<geneLocation type="mitochondrion" evidence="4"/>
<comment type="similarity">
    <text evidence="1">Belongs to the universal ribosomal protein uS13 family.</text>
</comment>
<evidence type="ECO:0000256" key="1">
    <source>
        <dbReference type="ARBA" id="ARBA00008080"/>
    </source>
</evidence>
<name>A0A2I4PES3_9SPIT</name>
<protein>
    <submittedName>
        <fullName evidence="4">Rps13</fullName>
    </submittedName>
</protein>
<organism evidence="4">
    <name type="scientific">Laurentiella strenua</name>
    <dbReference type="NCBI Taxonomy" id="114681"/>
    <lineage>
        <taxon>Eukaryota</taxon>
        <taxon>Sar</taxon>
        <taxon>Alveolata</taxon>
        <taxon>Ciliophora</taxon>
        <taxon>Intramacronucleata</taxon>
        <taxon>Spirotrichea</taxon>
        <taxon>Stichotrichia</taxon>
        <taxon>Sporadotrichida</taxon>
        <taxon>Oxytrichidae</taxon>
        <taxon>Stylonychinae</taxon>
        <taxon>Laurentiella</taxon>
    </lineage>
</organism>
<keyword evidence="4" id="KW-0496">Mitochondrion</keyword>
<keyword evidence="2" id="KW-0689">Ribosomal protein</keyword>
<evidence type="ECO:0000313" key="4">
    <source>
        <dbReference type="EMBL" id="APW82430.1"/>
    </source>
</evidence>
<reference evidence="4" key="1">
    <citation type="submission" date="2016-07" db="EMBL/GenBank/DDBJ databases">
        <title>Mitochondrial genome evolution in stichotrich ciliates.</title>
        <authorList>
            <person name="Chen X."/>
            <person name="Landweber L."/>
        </authorList>
    </citation>
    <scope>NUCLEOTIDE SEQUENCE</scope>
</reference>
<gene>
    <name evidence="4" type="primary">rps13</name>
</gene>
<accession>A0A2I4PES3</accession>
<dbReference type="GO" id="GO:1990904">
    <property type="term" value="C:ribonucleoprotein complex"/>
    <property type="evidence" value="ECO:0007669"/>
    <property type="project" value="UniProtKB-KW"/>
</dbReference>
<dbReference type="PROSITE" id="PS50159">
    <property type="entry name" value="RIBOSOMAL_S13_2"/>
    <property type="match status" value="1"/>
</dbReference>
<dbReference type="Gene3D" id="4.10.910.10">
    <property type="entry name" value="30s ribosomal protein s13, domain 2"/>
    <property type="match status" value="1"/>
</dbReference>
<dbReference type="SUPFAM" id="SSF46946">
    <property type="entry name" value="S13-like H2TH domain"/>
    <property type="match status" value="1"/>
</dbReference>
<dbReference type="AlphaFoldDB" id="A0A2I4PES3"/>
<dbReference type="EMBL" id="KX529838">
    <property type="protein sequence ID" value="APW82430.1"/>
    <property type="molecule type" value="Genomic_DNA"/>
</dbReference>
<dbReference type="GO" id="GO:0005840">
    <property type="term" value="C:ribosome"/>
    <property type="evidence" value="ECO:0007669"/>
    <property type="project" value="UniProtKB-KW"/>
</dbReference>
<dbReference type="GO" id="GO:0003676">
    <property type="term" value="F:nucleic acid binding"/>
    <property type="evidence" value="ECO:0007669"/>
    <property type="project" value="InterPro"/>
</dbReference>
<evidence type="ECO:0000256" key="2">
    <source>
        <dbReference type="ARBA" id="ARBA00022980"/>
    </source>
</evidence>